<dbReference type="Proteomes" id="UP000021369">
    <property type="component" value="Unassembled WGS sequence"/>
</dbReference>
<dbReference type="EMBL" id="JEOB01000004">
    <property type="protein sequence ID" value="EXM37924.1"/>
    <property type="molecule type" value="Genomic_DNA"/>
</dbReference>
<dbReference type="CDD" id="cd14789">
    <property type="entry name" value="Tiki"/>
    <property type="match status" value="1"/>
</dbReference>
<dbReference type="PATRIC" id="fig|1341156.4.peg.2917"/>
<dbReference type="RefSeq" id="WP_037289951.1">
    <property type="nucleotide sequence ID" value="NZ_JEOB01000004.1"/>
</dbReference>
<feature type="signal peptide" evidence="2">
    <location>
        <begin position="1"/>
        <end position="23"/>
    </location>
</feature>
<sequence>MYTNKKRKLAVLCAAVMTSVILGSCGGEKDDSSSKKADVSVPETVTLSTQKDEPYELTDLDTTGESDITPAIWTVKGENGTEVTLTGSMHALKKSDYPMPNEIRSAYEKADVLAVEADLTQSGSITFQSAMLAAMYYDDTDDKLSNHISDNGYKALEKYLDLYSLDISSYSNMRPWAVYTVVENLSLAKSDLSGDMGLDKYLLLKAHSDDKEIYEVEGLEFQFDLFAELSDDVYSMLFESRENRTVENDLSELEELHQAWASGDLDYIEKASNEEIETDDKYAAAIEEYQSKIYTNRNKVMTESVENFLKGDKNVLFVVGAAHYAGDEGIISLLEKDGYTVERVEYNPD</sequence>
<dbReference type="PROSITE" id="PS51257">
    <property type="entry name" value="PROKAR_LIPOPROTEIN"/>
    <property type="match status" value="1"/>
</dbReference>
<keyword evidence="4" id="KW-1185">Reference proteome</keyword>
<name>A0A011UBF5_RUMAL</name>
<dbReference type="PANTHER" id="PTHR40590:SF1">
    <property type="entry name" value="CYTOPLASMIC PROTEIN"/>
    <property type="match status" value="1"/>
</dbReference>
<dbReference type="PANTHER" id="PTHR40590">
    <property type="entry name" value="CYTOPLASMIC PROTEIN-RELATED"/>
    <property type="match status" value="1"/>
</dbReference>
<evidence type="ECO:0000313" key="3">
    <source>
        <dbReference type="EMBL" id="EXM37924.1"/>
    </source>
</evidence>
<protein>
    <submittedName>
        <fullName evidence="3">Polysaccharide biosynthesis protein GumN</fullName>
    </submittedName>
</protein>
<dbReference type="Pfam" id="PF01963">
    <property type="entry name" value="TraB_PrgY_gumN"/>
    <property type="match status" value="1"/>
</dbReference>
<comment type="caution">
    <text evidence="3">The sequence shown here is derived from an EMBL/GenBank/DDBJ whole genome shotgun (WGS) entry which is preliminary data.</text>
</comment>
<proteinExistence type="predicted"/>
<dbReference type="InterPro" id="IPR047111">
    <property type="entry name" value="YbaP-like"/>
</dbReference>
<dbReference type="OrthoDB" id="357294at2"/>
<evidence type="ECO:0000256" key="1">
    <source>
        <dbReference type="SAM" id="MobiDB-lite"/>
    </source>
</evidence>
<feature type="chain" id="PRO_5039097419" evidence="2">
    <location>
        <begin position="24"/>
        <end position="349"/>
    </location>
</feature>
<evidence type="ECO:0000256" key="2">
    <source>
        <dbReference type="SAM" id="SignalP"/>
    </source>
</evidence>
<dbReference type="InterPro" id="IPR002816">
    <property type="entry name" value="TraB/PrgY/GumN_fam"/>
</dbReference>
<gene>
    <name evidence="3" type="ORF">RASY3_16585</name>
</gene>
<evidence type="ECO:0000313" key="4">
    <source>
        <dbReference type="Proteomes" id="UP000021369"/>
    </source>
</evidence>
<keyword evidence="2" id="KW-0732">Signal</keyword>
<organism evidence="3 4">
    <name type="scientific">Ruminococcus albus SY3</name>
    <dbReference type="NCBI Taxonomy" id="1341156"/>
    <lineage>
        <taxon>Bacteria</taxon>
        <taxon>Bacillati</taxon>
        <taxon>Bacillota</taxon>
        <taxon>Clostridia</taxon>
        <taxon>Eubacteriales</taxon>
        <taxon>Oscillospiraceae</taxon>
        <taxon>Ruminococcus</taxon>
    </lineage>
</organism>
<feature type="region of interest" description="Disordered" evidence="1">
    <location>
        <begin position="26"/>
        <end position="52"/>
    </location>
</feature>
<accession>A0A011UBF5</accession>
<feature type="compositionally biased region" description="Basic and acidic residues" evidence="1">
    <location>
        <begin position="27"/>
        <end position="38"/>
    </location>
</feature>
<dbReference type="AlphaFoldDB" id="A0A011UBF5"/>
<reference evidence="3 4" key="1">
    <citation type="submission" date="2013-06" db="EMBL/GenBank/DDBJ databases">
        <title>Rumen cellulosomics: divergent fiber-degrading strategies revealed by comparative genome-wide analysis of six Ruminococcal strains.</title>
        <authorList>
            <person name="Dassa B."/>
            <person name="Borovok I."/>
            <person name="Lamed R."/>
            <person name="Flint H."/>
            <person name="Yeoman C.J."/>
            <person name="White B."/>
            <person name="Bayer E.A."/>
        </authorList>
    </citation>
    <scope>NUCLEOTIDE SEQUENCE [LARGE SCALE GENOMIC DNA]</scope>
    <source>
        <strain evidence="3 4">SY3</strain>
    </source>
</reference>